<sequence>MASGQPSSLPPPYDMALSPPSYGQPLPAPPPYSESPQELSPYGQNHPALSSSSHLPYAPPSQGYSVHAESNFESYTSRTSSYPSANGGQNVPANHQICECQNSCRHCGIVGHPQHGHPEPVEQRRHRRRRHRHHRRRRGLIGLIRDLVDPEPHNH</sequence>
<evidence type="ECO:0000313" key="2">
    <source>
        <dbReference type="EMBL" id="KAG9477434.1"/>
    </source>
</evidence>
<proteinExistence type="predicted"/>
<name>A0A8J6EZG2_ELECQ</name>
<dbReference type="EMBL" id="WNTK01000010">
    <property type="protein sequence ID" value="KAG9477434.1"/>
    <property type="molecule type" value="Genomic_DNA"/>
</dbReference>
<dbReference type="OrthoDB" id="10497341at2759"/>
<accession>A0A8J6EZG2</accession>
<evidence type="ECO:0000256" key="1">
    <source>
        <dbReference type="SAM" id="MobiDB-lite"/>
    </source>
</evidence>
<feature type="region of interest" description="Disordered" evidence="1">
    <location>
        <begin position="115"/>
        <end position="135"/>
    </location>
</feature>
<reference evidence="2" key="1">
    <citation type="thesis" date="2020" institute="ProQuest LLC" country="789 East Eisenhower Parkway, Ann Arbor, MI, USA">
        <title>Comparative Genomics and Chromosome Evolution.</title>
        <authorList>
            <person name="Mudd A.B."/>
        </authorList>
    </citation>
    <scope>NUCLEOTIDE SEQUENCE</scope>
    <source>
        <strain evidence="2">HN-11 Male</strain>
        <tissue evidence="2">Kidney and liver</tissue>
    </source>
</reference>
<organism evidence="2 3">
    <name type="scientific">Eleutherodactylus coqui</name>
    <name type="common">Puerto Rican coqui</name>
    <dbReference type="NCBI Taxonomy" id="57060"/>
    <lineage>
        <taxon>Eukaryota</taxon>
        <taxon>Metazoa</taxon>
        <taxon>Chordata</taxon>
        <taxon>Craniata</taxon>
        <taxon>Vertebrata</taxon>
        <taxon>Euteleostomi</taxon>
        <taxon>Amphibia</taxon>
        <taxon>Batrachia</taxon>
        <taxon>Anura</taxon>
        <taxon>Neobatrachia</taxon>
        <taxon>Hyloidea</taxon>
        <taxon>Eleutherodactylidae</taxon>
        <taxon>Eleutherodactylinae</taxon>
        <taxon>Eleutherodactylus</taxon>
        <taxon>Eleutherodactylus</taxon>
    </lineage>
</organism>
<gene>
    <name evidence="2" type="ORF">GDO78_002695</name>
</gene>
<feature type="compositionally biased region" description="Basic residues" evidence="1">
    <location>
        <begin position="124"/>
        <end position="135"/>
    </location>
</feature>
<dbReference type="AlphaFoldDB" id="A0A8J6EZG2"/>
<dbReference type="Proteomes" id="UP000770717">
    <property type="component" value="Unassembled WGS sequence"/>
</dbReference>
<keyword evidence="3" id="KW-1185">Reference proteome</keyword>
<feature type="compositionally biased region" description="Polar residues" evidence="1">
    <location>
        <begin position="71"/>
        <end position="93"/>
    </location>
</feature>
<evidence type="ECO:0000313" key="3">
    <source>
        <dbReference type="Proteomes" id="UP000770717"/>
    </source>
</evidence>
<feature type="region of interest" description="Disordered" evidence="1">
    <location>
        <begin position="1"/>
        <end position="93"/>
    </location>
</feature>
<protein>
    <submittedName>
        <fullName evidence="2">Uncharacterized protein</fullName>
    </submittedName>
</protein>
<comment type="caution">
    <text evidence="2">The sequence shown here is derived from an EMBL/GenBank/DDBJ whole genome shotgun (WGS) entry which is preliminary data.</text>
</comment>